<evidence type="ECO:0000259" key="10">
    <source>
        <dbReference type="Pfam" id="PF02784"/>
    </source>
</evidence>
<evidence type="ECO:0000256" key="3">
    <source>
        <dbReference type="ARBA" id="ARBA00022898"/>
    </source>
</evidence>
<dbReference type="Gene3D" id="2.40.37.10">
    <property type="entry name" value="Lyase, Ornithine Decarboxylase, Chain A, domain 1"/>
    <property type="match status" value="1"/>
</dbReference>
<dbReference type="InterPro" id="IPR022657">
    <property type="entry name" value="De-COase2_CS"/>
</dbReference>
<dbReference type="PRINTS" id="PR01179">
    <property type="entry name" value="ODADCRBXLASE"/>
</dbReference>
<sequence>MDHFLYRDGVLHAEDVSVPEIASAVGTPFYVYSTATLLRHFRLFDEALAWGPHLVCYAMKAASNQAILRTLAAEGAGMDVVSGGEYARAKAAGVPGDRIVFSGVGKTGAEIRAALEGGIRQFNVESEPEMQAISDIAASMNMTVPITIRVNPDVDAKTHAKIATGKSENKFGIPIARAREVYALAARLPGLRVVGIDVHIGSQLTDLSPFEAAYRKVADLTETLRADGHAIDRLDLGGGLGIPYTRSNEAPPLPSDYGDLIRRTVGHLGCEIEIEPGRLIVGNAGILVSKVIYVKEGEGRDFLILDSAMNDLIRPAMYDAYHDIDPVLEPAPAAETRPFDIVGPVCESGDTFAKARQMPPVGAGDLVAFRSAGAYGAVMASEYNTRPLVPEVLVNGDQFSVIRARPSFDDIIARDTIPEWL</sequence>
<dbReference type="InterPro" id="IPR002986">
    <property type="entry name" value="DAP_deCOOHase_LysA"/>
</dbReference>
<dbReference type="PROSITE" id="PS00879">
    <property type="entry name" value="ODR_DC_2_2"/>
    <property type="match status" value="1"/>
</dbReference>
<dbReference type="Pfam" id="PF00278">
    <property type="entry name" value="Orn_DAP_Arg_deC"/>
    <property type="match status" value="1"/>
</dbReference>
<evidence type="ECO:0000256" key="8">
    <source>
        <dbReference type="RuleBase" id="RU003738"/>
    </source>
</evidence>
<dbReference type="OrthoDB" id="9802241at2"/>
<evidence type="ECO:0000256" key="1">
    <source>
        <dbReference type="ARBA" id="ARBA00001933"/>
    </source>
</evidence>
<accession>A0A1H3F6F7</accession>
<feature type="domain" description="Orn/DAP/Arg decarboxylase 2 C-terminal" evidence="9">
    <location>
        <begin position="29"/>
        <end position="373"/>
    </location>
</feature>
<comment type="pathway">
    <text evidence="5 8">Amino-acid biosynthesis; L-lysine biosynthesis via DAP pathway; L-lysine from DL-2,6-diaminopimelate: step 1/1.</text>
</comment>
<comment type="catalytic activity">
    <reaction evidence="5 8">
        <text>meso-2,6-diaminopimelate + H(+) = L-lysine + CO2</text>
        <dbReference type="Rhea" id="RHEA:15101"/>
        <dbReference type="ChEBI" id="CHEBI:15378"/>
        <dbReference type="ChEBI" id="CHEBI:16526"/>
        <dbReference type="ChEBI" id="CHEBI:32551"/>
        <dbReference type="ChEBI" id="CHEBI:57791"/>
        <dbReference type="EC" id="4.1.1.20"/>
    </reaction>
</comment>
<keyword evidence="5" id="KW-0028">Amino-acid biosynthesis</keyword>
<feature type="binding site" evidence="5">
    <location>
        <position position="239"/>
    </location>
    <ligand>
        <name>pyridoxal 5'-phosphate</name>
        <dbReference type="ChEBI" id="CHEBI:597326"/>
    </ligand>
</feature>
<dbReference type="FunFam" id="3.20.20.10:FF:000003">
    <property type="entry name" value="Diaminopimelate decarboxylase"/>
    <property type="match status" value="1"/>
</dbReference>
<dbReference type="Pfam" id="PF02784">
    <property type="entry name" value="Orn_Arg_deC_N"/>
    <property type="match status" value="1"/>
</dbReference>
<dbReference type="EMBL" id="FNPF01000001">
    <property type="protein sequence ID" value="SDX86510.1"/>
    <property type="molecule type" value="Genomic_DNA"/>
</dbReference>
<feature type="binding site" evidence="5">
    <location>
        <position position="278"/>
    </location>
    <ligand>
        <name>substrate</name>
    </ligand>
</feature>
<dbReference type="STRING" id="321339.SAMN05444340_101223"/>
<keyword evidence="5 8" id="KW-0457">Lysine biosynthesis</keyword>
<gene>
    <name evidence="5" type="primary">lysA</name>
    <name evidence="11" type="ORF">SAMN05444340_101223</name>
</gene>
<feature type="binding site" evidence="5">
    <location>
        <position position="375"/>
    </location>
    <ligand>
        <name>substrate</name>
    </ligand>
</feature>
<name>A0A1H3F6F7_9RHOB</name>
<dbReference type="SUPFAM" id="SSF51419">
    <property type="entry name" value="PLP-binding barrel"/>
    <property type="match status" value="1"/>
</dbReference>
<keyword evidence="12" id="KW-1185">Reference proteome</keyword>
<evidence type="ECO:0000259" key="9">
    <source>
        <dbReference type="Pfam" id="PF00278"/>
    </source>
</evidence>
<organism evidence="11 12">
    <name type="scientific">Citreimonas salinaria</name>
    <dbReference type="NCBI Taxonomy" id="321339"/>
    <lineage>
        <taxon>Bacteria</taxon>
        <taxon>Pseudomonadati</taxon>
        <taxon>Pseudomonadota</taxon>
        <taxon>Alphaproteobacteria</taxon>
        <taxon>Rhodobacterales</taxon>
        <taxon>Roseobacteraceae</taxon>
        <taxon>Citreimonas</taxon>
    </lineage>
</organism>
<evidence type="ECO:0000256" key="7">
    <source>
        <dbReference type="PIRSR" id="PIRSR600183-50"/>
    </source>
</evidence>
<dbReference type="SUPFAM" id="SSF50621">
    <property type="entry name" value="Alanine racemase C-terminal domain-like"/>
    <property type="match status" value="1"/>
</dbReference>
<dbReference type="CDD" id="cd06828">
    <property type="entry name" value="PLPDE_III_DapDC"/>
    <property type="match status" value="1"/>
</dbReference>
<protein>
    <recommendedName>
        <fullName evidence="5 6">Diaminopimelate decarboxylase</fullName>
        <shortName evidence="5">DAP decarboxylase</shortName>
        <shortName evidence="5">DAPDC</shortName>
        <ecNumber evidence="5 6">4.1.1.20</ecNumber>
    </recommendedName>
</protein>
<evidence type="ECO:0000256" key="6">
    <source>
        <dbReference type="NCBIfam" id="TIGR01048"/>
    </source>
</evidence>
<dbReference type="RefSeq" id="WP_089877915.1">
    <property type="nucleotide sequence ID" value="NZ_FNPF01000001.1"/>
</dbReference>
<feature type="binding site" evidence="5">
    <location>
        <position position="318"/>
    </location>
    <ligand>
        <name>substrate</name>
    </ligand>
</feature>
<feature type="domain" description="Orn/DAP/Arg decarboxylase 2 N-terminal" evidence="10">
    <location>
        <begin position="36"/>
        <end position="281"/>
    </location>
</feature>
<evidence type="ECO:0000256" key="2">
    <source>
        <dbReference type="ARBA" id="ARBA00022793"/>
    </source>
</evidence>
<proteinExistence type="inferred from homology"/>
<dbReference type="InterPro" id="IPR009006">
    <property type="entry name" value="Ala_racemase/Decarboxylase_C"/>
</dbReference>
<dbReference type="GO" id="GO:0008836">
    <property type="term" value="F:diaminopimelate decarboxylase activity"/>
    <property type="evidence" value="ECO:0007669"/>
    <property type="project" value="UniProtKB-UniRule"/>
</dbReference>
<dbReference type="InterPro" id="IPR022644">
    <property type="entry name" value="De-COase2_N"/>
</dbReference>
<dbReference type="PANTHER" id="PTHR43727">
    <property type="entry name" value="DIAMINOPIMELATE DECARBOXYLASE"/>
    <property type="match status" value="1"/>
</dbReference>
<dbReference type="GO" id="GO:0009089">
    <property type="term" value="P:lysine biosynthetic process via diaminopimelate"/>
    <property type="evidence" value="ECO:0007669"/>
    <property type="project" value="UniProtKB-UniRule"/>
</dbReference>
<dbReference type="InterPro" id="IPR022643">
    <property type="entry name" value="De-COase2_C"/>
</dbReference>
<dbReference type="InterPro" id="IPR029066">
    <property type="entry name" value="PLP-binding_barrel"/>
</dbReference>
<dbReference type="EC" id="4.1.1.20" evidence="5 6"/>
<dbReference type="AlphaFoldDB" id="A0A1H3F6F7"/>
<feature type="binding site" evidence="5">
    <location>
        <begin position="275"/>
        <end position="278"/>
    </location>
    <ligand>
        <name>pyridoxal 5'-phosphate</name>
        <dbReference type="ChEBI" id="CHEBI:597326"/>
    </ligand>
</feature>
<evidence type="ECO:0000313" key="11">
    <source>
        <dbReference type="EMBL" id="SDX86510.1"/>
    </source>
</evidence>
<reference evidence="11 12" key="1">
    <citation type="submission" date="2016-10" db="EMBL/GenBank/DDBJ databases">
        <authorList>
            <person name="de Groot N.N."/>
        </authorList>
    </citation>
    <scope>NUCLEOTIDE SEQUENCE [LARGE SCALE GENOMIC DNA]</scope>
    <source>
        <strain evidence="11 12">DSM 26880</strain>
    </source>
</reference>
<dbReference type="Gene3D" id="3.20.20.10">
    <property type="entry name" value="Alanine racemase"/>
    <property type="match status" value="1"/>
</dbReference>
<keyword evidence="2 5" id="KW-0210">Decarboxylase</keyword>
<feature type="modified residue" description="N6-(pyridoxal phosphate)lysine" evidence="5 7">
    <location>
        <position position="60"/>
    </location>
</feature>
<comment type="similarity">
    <text evidence="5">Belongs to the Orn/Lys/Arg decarboxylase class-II family. LysA subfamily.</text>
</comment>
<dbReference type="PRINTS" id="PR01181">
    <property type="entry name" value="DAPDCRBXLASE"/>
</dbReference>
<dbReference type="Proteomes" id="UP000199286">
    <property type="component" value="Unassembled WGS sequence"/>
</dbReference>
<evidence type="ECO:0000313" key="12">
    <source>
        <dbReference type="Proteomes" id="UP000199286"/>
    </source>
</evidence>
<feature type="binding site" evidence="5">
    <location>
        <position position="314"/>
    </location>
    <ligand>
        <name>substrate</name>
    </ligand>
</feature>
<feature type="active site" description="Proton donor" evidence="7">
    <location>
        <position position="346"/>
    </location>
</feature>
<feature type="binding site" evidence="5">
    <location>
        <position position="375"/>
    </location>
    <ligand>
        <name>pyridoxal 5'-phosphate</name>
        <dbReference type="ChEBI" id="CHEBI:597326"/>
    </ligand>
</feature>
<keyword evidence="4 5" id="KW-0456">Lyase</keyword>
<feature type="binding site" evidence="5">
    <location>
        <position position="347"/>
    </location>
    <ligand>
        <name>substrate</name>
    </ligand>
</feature>
<dbReference type="GO" id="GO:0030170">
    <property type="term" value="F:pyridoxal phosphate binding"/>
    <property type="evidence" value="ECO:0007669"/>
    <property type="project" value="UniProtKB-UniRule"/>
</dbReference>
<dbReference type="HAMAP" id="MF_02120">
    <property type="entry name" value="LysA"/>
    <property type="match status" value="1"/>
</dbReference>
<evidence type="ECO:0000256" key="4">
    <source>
        <dbReference type="ARBA" id="ARBA00023239"/>
    </source>
</evidence>
<comment type="function">
    <text evidence="5">Specifically catalyzes the decarboxylation of meso-diaminopimelate (meso-DAP) to L-lysine.</text>
</comment>
<evidence type="ECO:0000256" key="5">
    <source>
        <dbReference type="HAMAP-Rule" id="MF_02120"/>
    </source>
</evidence>
<comment type="subunit">
    <text evidence="5">Homodimer.</text>
</comment>
<dbReference type="UniPathway" id="UPA00034">
    <property type="reaction ID" value="UER00027"/>
</dbReference>
<dbReference type="PANTHER" id="PTHR43727:SF2">
    <property type="entry name" value="GROUP IV DECARBOXYLASE"/>
    <property type="match status" value="1"/>
</dbReference>
<keyword evidence="3 5" id="KW-0663">Pyridoxal phosphate</keyword>
<dbReference type="InterPro" id="IPR000183">
    <property type="entry name" value="Orn/DAP/Arg_de-COase"/>
</dbReference>
<dbReference type="NCBIfam" id="TIGR01048">
    <property type="entry name" value="lysA"/>
    <property type="match status" value="1"/>
</dbReference>
<comment type="cofactor">
    <cofactor evidence="1 5 7 8">
        <name>pyridoxal 5'-phosphate</name>
        <dbReference type="ChEBI" id="CHEBI:597326"/>
    </cofactor>
</comment>